<dbReference type="InterPro" id="IPR044739">
    <property type="entry name" value="NRT1/PTR"/>
</dbReference>
<feature type="transmembrane region" description="Helical" evidence="8">
    <location>
        <begin position="204"/>
        <end position="223"/>
    </location>
</feature>
<dbReference type="InterPro" id="IPR000109">
    <property type="entry name" value="POT_fam"/>
</dbReference>
<dbReference type="Gene3D" id="1.20.1250.20">
    <property type="entry name" value="MFS general substrate transporter like domains"/>
    <property type="match status" value="1"/>
</dbReference>
<organism evidence="9 10">
    <name type="scientific">Vigna unguiculata</name>
    <name type="common">Cowpea</name>
    <dbReference type="NCBI Taxonomy" id="3917"/>
    <lineage>
        <taxon>Eukaryota</taxon>
        <taxon>Viridiplantae</taxon>
        <taxon>Streptophyta</taxon>
        <taxon>Embryophyta</taxon>
        <taxon>Tracheophyta</taxon>
        <taxon>Spermatophyta</taxon>
        <taxon>Magnoliopsida</taxon>
        <taxon>eudicotyledons</taxon>
        <taxon>Gunneridae</taxon>
        <taxon>Pentapetalae</taxon>
        <taxon>rosids</taxon>
        <taxon>fabids</taxon>
        <taxon>Fabales</taxon>
        <taxon>Fabaceae</taxon>
        <taxon>Papilionoideae</taxon>
        <taxon>50 kb inversion clade</taxon>
        <taxon>NPAAA clade</taxon>
        <taxon>indigoferoid/millettioid clade</taxon>
        <taxon>Phaseoleae</taxon>
        <taxon>Vigna</taxon>
    </lineage>
</organism>
<feature type="transmembrane region" description="Helical" evidence="8">
    <location>
        <begin position="229"/>
        <end position="254"/>
    </location>
</feature>
<feature type="transmembrane region" description="Helical" evidence="8">
    <location>
        <begin position="114"/>
        <end position="134"/>
    </location>
</feature>
<evidence type="ECO:0000313" key="9">
    <source>
        <dbReference type="EMBL" id="QCD89047.1"/>
    </source>
</evidence>
<sequence>MGNGSEEVVVVEEEEEEEHRDDVVDGAVDYRGGCAVRSKSGSWRSAWFIIGVEVAERIAYYGIQGNLISYLTGPLHQSTATAAENVNVWSGTSSLLPLAGAFLADSRLGRYRTIILASLVYILGLGLLTLSALLPSLSNSECEVDNELKSCSPPRWQVILFFISLYLVAFGLGGHKPCVQAFGADQFDEQHPKEHKDRSSFFNWWYFTMCAGCLATISILNYIQDNLSWVLGFGIPCIVMIVALFVFLLGTMTYRFTIQQRDKRAFRRIGSVFVAAMRNRRTTSSTAVKAERDGILPHQSSEQFEFLNKALLELKDEGSIEEGSCSPSEVEEAKAVLRLVPIWATTLVYAIVFAQVPTFFTKQGVTLERTLLPGFDIPPASLQTFTTTAIVLFSPIYDRLFVPAARAITGKPSGITMLQRIGTGIFISVFTVVFAALVETKRLKTAQESGVVDEPNATVPMSIWWLIPQYMLFGISEVFTMVGLQEFFYDQVPNELRSVGLALYLSIFGVGSFISGFLISVIENVTGKDGDDSWFANNLNKAHLDYFYWLLAALSVMGLALFTCFSKSYIYNNKGIRPQ</sequence>
<feature type="transmembrane region" description="Helical" evidence="8">
    <location>
        <begin position="418"/>
        <end position="438"/>
    </location>
</feature>
<evidence type="ECO:0000256" key="1">
    <source>
        <dbReference type="ARBA" id="ARBA00004141"/>
    </source>
</evidence>
<keyword evidence="10" id="KW-1185">Reference proteome</keyword>
<proteinExistence type="inferred from homology"/>
<dbReference type="GO" id="GO:0080054">
    <property type="term" value="F:low-affinity nitrate transmembrane transporter activity"/>
    <property type="evidence" value="ECO:0007669"/>
    <property type="project" value="UniProtKB-ARBA"/>
</dbReference>
<evidence type="ECO:0000256" key="8">
    <source>
        <dbReference type="SAM" id="Phobius"/>
    </source>
</evidence>
<accession>A0A4D6LKE1</accession>
<feature type="transmembrane region" description="Helical" evidence="8">
    <location>
        <begin position="501"/>
        <end position="522"/>
    </location>
</feature>
<dbReference type="GO" id="GO:0071916">
    <property type="term" value="F:dipeptide transmembrane transporter activity"/>
    <property type="evidence" value="ECO:0007669"/>
    <property type="project" value="InterPro"/>
</dbReference>
<dbReference type="Proteomes" id="UP000501690">
    <property type="component" value="Linkage Group LG3"/>
</dbReference>
<dbReference type="CDD" id="cd17417">
    <property type="entry name" value="MFS_NPF5"/>
    <property type="match status" value="1"/>
</dbReference>
<evidence type="ECO:0000256" key="7">
    <source>
        <dbReference type="ARBA" id="ARBA00023136"/>
    </source>
</evidence>
<gene>
    <name evidence="9" type="ORF">DEO72_LG3g3602</name>
</gene>
<feature type="transmembrane region" description="Helical" evidence="8">
    <location>
        <begin position="154"/>
        <end position="172"/>
    </location>
</feature>
<feature type="transmembrane region" description="Helical" evidence="8">
    <location>
        <begin position="336"/>
        <end position="360"/>
    </location>
</feature>
<dbReference type="GO" id="GO:0009705">
    <property type="term" value="C:plant-type vacuole membrane"/>
    <property type="evidence" value="ECO:0007669"/>
    <property type="project" value="UniProtKB-ARBA"/>
</dbReference>
<keyword evidence="5 8" id="KW-0812">Transmembrane</keyword>
<dbReference type="OrthoDB" id="8904098at2759"/>
<feature type="transmembrane region" description="Helical" evidence="8">
    <location>
        <begin position="380"/>
        <end position="397"/>
    </location>
</feature>
<reference evidence="9 10" key="1">
    <citation type="submission" date="2019-04" db="EMBL/GenBank/DDBJ databases">
        <title>An improved genome assembly and genetic linkage map for asparagus bean, Vigna unguiculata ssp. sesquipedialis.</title>
        <authorList>
            <person name="Xia Q."/>
            <person name="Zhang R."/>
            <person name="Dong Y."/>
        </authorList>
    </citation>
    <scope>NUCLEOTIDE SEQUENCE [LARGE SCALE GENOMIC DNA]</scope>
    <source>
        <tissue evidence="9">Leaf</tissue>
    </source>
</reference>
<evidence type="ECO:0000256" key="2">
    <source>
        <dbReference type="ARBA" id="ARBA00005982"/>
    </source>
</evidence>
<name>A0A4D6LKE1_VIGUN</name>
<evidence type="ECO:0000256" key="6">
    <source>
        <dbReference type="ARBA" id="ARBA00022989"/>
    </source>
</evidence>
<dbReference type="AlphaFoldDB" id="A0A4D6LKE1"/>
<comment type="subcellular location">
    <subcellularLocation>
        <location evidence="1">Membrane</location>
        <topology evidence="1">Multi-pass membrane protein</topology>
    </subcellularLocation>
</comment>
<feature type="transmembrane region" description="Helical" evidence="8">
    <location>
        <begin position="470"/>
        <end position="489"/>
    </location>
</feature>
<dbReference type="EMBL" id="CP039347">
    <property type="protein sequence ID" value="QCD89047.1"/>
    <property type="molecule type" value="Genomic_DNA"/>
</dbReference>
<comment type="similarity">
    <text evidence="2">Belongs to the major facilitator superfamily. Proton-dependent oligopeptide transporter (POT/PTR) (TC 2.A.17) family.</text>
</comment>
<evidence type="ECO:0000256" key="3">
    <source>
        <dbReference type="ARBA" id="ARBA00022448"/>
    </source>
</evidence>
<keyword evidence="4" id="KW-0597">Phosphoprotein</keyword>
<evidence type="ECO:0000256" key="4">
    <source>
        <dbReference type="ARBA" id="ARBA00022553"/>
    </source>
</evidence>
<dbReference type="InterPro" id="IPR036259">
    <property type="entry name" value="MFS_trans_sf"/>
</dbReference>
<dbReference type="Gramene" id="Vigun11g224700.3.v1.2">
    <property type="protein sequence ID" value="Vigun11g224700.3.v1.2"/>
    <property type="gene ID" value="Vigun11g224700.v1.2"/>
</dbReference>
<keyword evidence="6 8" id="KW-1133">Transmembrane helix</keyword>
<dbReference type="GO" id="GO:0042937">
    <property type="term" value="F:tripeptide transmembrane transporter activity"/>
    <property type="evidence" value="ECO:0007669"/>
    <property type="project" value="InterPro"/>
</dbReference>
<protein>
    <submittedName>
        <fullName evidence="9">Solute carrier family 15</fullName>
    </submittedName>
</protein>
<evidence type="ECO:0000256" key="5">
    <source>
        <dbReference type="ARBA" id="ARBA00022692"/>
    </source>
</evidence>
<keyword evidence="7 8" id="KW-0472">Membrane</keyword>
<dbReference type="SUPFAM" id="SSF103473">
    <property type="entry name" value="MFS general substrate transporter"/>
    <property type="match status" value="1"/>
</dbReference>
<keyword evidence="3" id="KW-0813">Transport</keyword>
<dbReference type="FunFam" id="1.20.1250.20:FF:000147">
    <property type="entry name" value="Protein NRT1/ PTR family 5.10"/>
    <property type="match status" value="1"/>
</dbReference>
<dbReference type="PANTHER" id="PTHR11654">
    <property type="entry name" value="OLIGOPEPTIDE TRANSPORTER-RELATED"/>
    <property type="match status" value="1"/>
</dbReference>
<feature type="transmembrane region" description="Helical" evidence="8">
    <location>
        <begin position="546"/>
        <end position="565"/>
    </location>
</feature>
<evidence type="ECO:0000313" key="10">
    <source>
        <dbReference type="Proteomes" id="UP000501690"/>
    </source>
</evidence>
<dbReference type="Pfam" id="PF00854">
    <property type="entry name" value="PTR2"/>
    <property type="match status" value="1"/>
</dbReference>